<dbReference type="InterPro" id="IPR013785">
    <property type="entry name" value="Aldolase_TIM"/>
</dbReference>
<feature type="active site" description="Nucleophile" evidence="2">
    <location>
        <position position="459"/>
    </location>
</feature>
<dbReference type="PRINTS" id="PR00743">
    <property type="entry name" value="GLHYDRLASE36"/>
</dbReference>
<dbReference type="CDD" id="cd14791">
    <property type="entry name" value="GH36"/>
    <property type="match status" value="1"/>
</dbReference>
<dbReference type="RefSeq" id="WP_280103282.1">
    <property type="nucleotide sequence ID" value="NZ_CP122959.1"/>
</dbReference>
<dbReference type="PIRSF" id="PIRSF005536">
    <property type="entry name" value="Agal"/>
    <property type="match status" value="1"/>
</dbReference>
<evidence type="ECO:0000256" key="2">
    <source>
        <dbReference type="PIRSR" id="PIRSR005536-1"/>
    </source>
</evidence>
<dbReference type="Gene3D" id="3.20.20.70">
    <property type="entry name" value="Aldolase class I"/>
    <property type="match status" value="1"/>
</dbReference>
<gene>
    <name evidence="3" type="ORF">QBD03_04605</name>
</gene>
<reference evidence="3" key="1">
    <citation type="submission" date="2023-04" db="EMBL/GenBank/DDBJ databases">
        <title>Novel strain of Lactilactobacillus sakei and use thereof.</title>
        <authorList>
            <person name="Kim S.Y."/>
        </authorList>
    </citation>
    <scope>NUCLEOTIDE SEQUENCE</scope>
    <source>
        <strain evidence="3">HUP1</strain>
    </source>
</reference>
<comment type="similarity">
    <text evidence="1">Belongs to the glycosyl hydrolase.</text>
</comment>
<dbReference type="EMBL" id="CP122959">
    <property type="protein sequence ID" value="WGI19994.1"/>
    <property type="molecule type" value="Genomic_DNA"/>
</dbReference>
<keyword evidence="1" id="KW-0378">Hydrolase</keyword>
<dbReference type="Gene3D" id="2.70.98.60">
    <property type="entry name" value="alpha-galactosidase from lactobacil brevis"/>
    <property type="match status" value="1"/>
</dbReference>
<dbReference type="Proteomes" id="UP001179858">
    <property type="component" value="Chromosome"/>
</dbReference>
<dbReference type="AlphaFoldDB" id="A0AAF0GPY8"/>
<keyword evidence="1" id="KW-0326">Glycosidase</keyword>
<protein>
    <recommendedName>
        <fullName evidence="1">Alpha-galactosidase</fullName>
        <ecNumber evidence="1">3.2.1.22</ecNumber>
    </recommendedName>
</protein>
<evidence type="ECO:0000313" key="4">
    <source>
        <dbReference type="Proteomes" id="UP001179858"/>
    </source>
</evidence>
<dbReference type="GO" id="GO:0004557">
    <property type="term" value="F:alpha-galactosidase activity"/>
    <property type="evidence" value="ECO:0007669"/>
    <property type="project" value="UniProtKB-UniRule"/>
</dbReference>
<dbReference type="EC" id="3.2.1.22" evidence="1"/>
<dbReference type="Pfam" id="PF02065">
    <property type="entry name" value="Melibiase"/>
    <property type="match status" value="1"/>
</dbReference>
<evidence type="ECO:0000313" key="3">
    <source>
        <dbReference type="EMBL" id="WGI19994.1"/>
    </source>
</evidence>
<comment type="catalytic activity">
    <reaction evidence="1">
        <text>Hydrolysis of terminal, non-reducing alpha-D-galactose residues in alpha-D-galactosides, including galactose oligosaccharides, galactomannans and galactolipids.</text>
        <dbReference type="EC" id="3.2.1.22"/>
    </reaction>
</comment>
<dbReference type="InterPro" id="IPR002252">
    <property type="entry name" value="Glyco_hydro_36"/>
</dbReference>
<organism evidence="3 4">
    <name type="scientific">Latilactobacillus sakei</name>
    <name type="common">Lactobacillus sakei</name>
    <dbReference type="NCBI Taxonomy" id="1599"/>
    <lineage>
        <taxon>Bacteria</taxon>
        <taxon>Bacillati</taxon>
        <taxon>Bacillota</taxon>
        <taxon>Bacilli</taxon>
        <taxon>Lactobacillales</taxon>
        <taxon>Lactobacillaceae</taxon>
        <taxon>Latilactobacillus</taxon>
    </lineage>
</organism>
<name>A0AAF0GPY8_LATSK</name>
<dbReference type="InterPro" id="IPR038417">
    <property type="entry name" value="Alpga-gal_N_sf"/>
</dbReference>
<dbReference type="GO" id="GO:0016052">
    <property type="term" value="P:carbohydrate catabolic process"/>
    <property type="evidence" value="ECO:0007669"/>
    <property type="project" value="InterPro"/>
</dbReference>
<dbReference type="SUPFAM" id="SSF51445">
    <property type="entry name" value="(Trans)glycosidases"/>
    <property type="match status" value="1"/>
</dbReference>
<sequence length="698" mass="78765">MIKESRQYKTYTFDSIVAAYSISEKSGAVGLVIYPKSRAHEVKIAETPVDSLVQVALAGDTASKGFTNGWSMHNSETTQTLTYLDQSVEENQQQISITTQMQDAKGNLVTHLLTWHKGYPVLEMQSRFENRTATAVWLENLSSFSMSQLSPFSVPNQPRTLSLTRFRSKWAMEGRLERHYIEDYQLEPSWKPSGGSVEKIGQVGSMPVRGFFPYLGVADEAHQVYWAFQLAIPTSWQIEAYRKQDDLIITGGLADYNYGHWRKSILPGASFTTPVARVTVGTGAQEAVNQQLATLTQASLVQHPNSDATELPIVFNEFCTSWGTPRQADLEQELAIIKQHQVKYFVIDAGWYADQEGSWENKMGDWTVSEDLFPDGLAALSKKVRQAGLIPGIWFEFEVVGKDSITFNWVDHLVKKDGLPVTAGTRRFWDMTDPWVQDYLTQHVIQLLKDNDIGYLKIDYNENIGVGCDDESLGEGLRKQILATQAFIQKIRTMVPGIVIENCSSGGHRLEPSMMALTDMSSYSDAHETWSIPIIAATLQQHMLPVQAQIWAVLHQADSIQQIQYVMSATFLGRMCLSGDVIHLSQAQWQSVDDGIAFYQRLKTILKKGQSTFYGRAPQTYGEPDGSQLVIRKTTDEQLLVFHNFKTDWQVFKIEIDWQKWQIDSQYGEMTQVQKTATGLAFTGQKAYCASAIYLVRR</sequence>
<dbReference type="InterPro" id="IPR017853">
    <property type="entry name" value="GH"/>
</dbReference>
<evidence type="ECO:0000256" key="1">
    <source>
        <dbReference type="PIRNR" id="PIRNR005536"/>
    </source>
</evidence>
<accession>A0AAF0GPY8</accession>
<proteinExistence type="inferred from homology"/>
<feature type="active site" description="Proton donor" evidence="2">
    <location>
        <position position="525"/>
    </location>
</feature>